<dbReference type="CDD" id="cd05018">
    <property type="entry name" value="CoxG"/>
    <property type="match status" value="1"/>
</dbReference>
<dbReference type="EMBL" id="CP102774">
    <property type="protein sequence ID" value="UZF87207.1"/>
    <property type="molecule type" value="Genomic_DNA"/>
</dbReference>
<dbReference type="Gene3D" id="3.30.530.20">
    <property type="match status" value="1"/>
</dbReference>
<name>A0A9E8CKR7_9HYPH</name>
<dbReference type="PANTHER" id="PTHR38588:SF1">
    <property type="entry name" value="BLL0334 PROTEIN"/>
    <property type="match status" value="1"/>
</dbReference>
<sequence length="158" mass="16600">MNDTMNMDGEQLIPADIETVWRGLNDEEVLKAAIPGCETLTRTSPTGFTAIVAIKIGPVKARFSGEVELSDFDPPNGYRLSGKGSGGIAGFAQGGATVRLHHAHEGTMLVYAVDAQVGGKLAQVGARLIDATARKLAGEFFQRFAERLVSAPVAEASG</sequence>
<proteinExistence type="predicted"/>
<evidence type="ECO:0000313" key="1">
    <source>
        <dbReference type="EMBL" id="UZF87207.1"/>
    </source>
</evidence>
<dbReference type="InterPro" id="IPR023393">
    <property type="entry name" value="START-like_dom_sf"/>
</dbReference>
<accession>A0A9E8CKR7</accession>
<dbReference type="PANTHER" id="PTHR38588">
    <property type="entry name" value="BLL0334 PROTEIN"/>
    <property type="match status" value="1"/>
</dbReference>
<gene>
    <name evidence="1" type="ORF">NWE54_26255</name>
</gene>
<organism evidence="1">
    <name type="scientific">Bosea sp. NBC_00436</name>
    <dbReference type="NCBI Taxonomy" id="2969620"/>
    <lineage>
        <taxon>Bacteria</taxon>
        <taxon>Pseudomonadati</taxon>
        <taxon>Pseudomonadota</taxon>
        <taxon>Alphaproteobacteria</taxon>
        <taxon>Hyphomicrobiales</taxon>
        <taxon>Boseaceae</taxon>
        <taxon>Bosea</taxon>
    </lineage>
</organism>
<dbReference type="SUPFAM" id="SSF55961">
    <property type="entry name" value="Bet v1-like"/>
    <property type="match status" value="1"/>
</dbReference>
<reference evidence="1" key="1">
    <citation type="submission" date="2022-08" db="EMBL/GenBank/DDBJ databases">
        <title>Complete Genome Sequences of 2 Bosea sp. soil isolates.</title>
        <authorList>
            <person name="Alvarez Arevalo M."/>
            <person name="Sterndorff E.B."/>
            <person name="Faurdal D."/>
            <person name="Joergensen T.S."/>
            <person name="Weber T."/>
        </authorList>
    </citation>
    <scope>NUCLEOTIDE SEQUENCE</scope>
    <source>
        <strain evidence="1">NBC_00436</strain>
    </source>
</reference>
<dbReference type="InterPro" id="IPR010419">
    <property type="entry name" value="CO_DH_gsu"/>
</dbReference>
<dbReference type="Pfam" id="PF06240">
    <property type="entry name" value="COXG"/>
    <property type="match status" value="1"/>
</dbReference>
<protein>
    <submittedName>
        <fullName evidence="1">Carbon monoxide dehydrogenase subunit G</fullName>
    </submittedName>
</protein>
<dbReference type="AlphaFoldDB" id="A0A9E8CKR7"/>